<keyword evidence="2" id="KW-0067">ATP-binding</keyword>
<evidence type="ECO:0000313" key="3">
    <source>
        <dbReference type="Proteomes" id="UP000199533"/>
    </source>
</evidence>
<protein>
    <submittedName>
        <fullName evidence="2">Conjugal transfer ATP-binding protein TraC</fullName>
    </submittedName>
</protein>
<dbReference type="NCBIfam" id="TIGR02746">
    <property type="entry name" value="TraC-F-type"/>
    <property type="match status" value="1"/>
</dbReference>
<sequence length="851" mass="96720">MSILQNLKTVFNGERFDPADAVPVNLLREFASIPRLTGMLPYLAWLPDEELFVLDQGDFGQKLGKSLGFCIETAPQTGANPEMERVLSSLFLSCPVGTGIQISLYASPHILPRLRDQANMLPESQEARGLRHKNIFRELARRRIGYYLNGTGQSLFNDQTFLLRDYRCVLSFTLPLDPESAADVEEAVRIRESVHATLRSAYLSGDNWKPDQLLNFVADFFDHERAMIRTPIFPIEYDDTRILRDQVSTMEIASAVADNCIKFRKNGALDTALQCFSVRRYPRSFRLSNMESLIGDYFRTALAMPCPYLITMGAVVQDYETAKTRCMMKAARATQAAGSYMARFQPDLQDRKHDWDRVLMSLSNGSSIVQMYHQIVLVSEFKNAARCAHAVQAVWQARGFDLTRDIYLQHHAMTAAMPCTLTPAFQADLRMFGRLNTKTSDNAVMTSPFLAEWKGTRTPVLTLFGRRGQIMGFDLFDNRSGNYNFAVSALSGAGKSVFVNELVFRYLGRGAKIWIIDIGRSYMHLCELLDGEFITFSDERQNKLCLNPFSMVQDINNDMEMLLPMIARMASPQAELDNFCYSALSTAIKRVWDNKGKKATITDIFELLRTGKLSEDGGHERDLQRLAVALEPYTRHGVYASYFEGDANIHFQKDLVVLELEELNGKKSLQAVVMQLMLYFISQEMYRHRDRVKIAVFDEAWDLIREGASAHFIEAGYRKARKYRGAFGSITQSVEDYYKNETTRAMIENADWLFLLRQKPESIERLGKEGKLSIDGYLKRQMTSVTTELNRYSEIFIHSPAGSGVGRLVLDPFSMLLYSTTPEDFEAIKQLTDTGVPLVEAIEQLLQRKAQ</sequence>
<organism evidence="2 3">
    <name type="scientific">Nitrosomonas aestuarii</name>
    <dbReference type="NCBI Taxonomy" id="52441"/>
    <lineage>
        <taxon>Bacteria</taxon>
        <taxon>Pseudomonadati</taxon>
        <taxon>Pseudomonadota</taxon>
        <taxon>Betaproteobacteria</taxon>
        <taxon>Nitrosomonadales</taxon>
        <taxon>Nitrosomonadaceae</taxon>
        <taxon>Nitrosomonas</taxon>
    </lineage>
</organism>
<dbReference type="InterPro" id="IPR053155">
    <property type="entry name" value="F-pilin_assembly_TraC"/>
</dbReference>
<dbReference type="InterPro" id="IPR043964">
    <property type="entry name" value="P-loop_TraG"/>
</dbReference>
<name>A0A1I4DMU4_9PROT</name>
<evidence type="ECO:0000259" key="1">
    <source>
        <dbReference type="Pfam" id="PF19044"/>
    </source>
</evidence>
<dbReference type="PANTHER" id="PTHR38467:SF1">
    <property type="entry name" value="CONJUGATIVE TRANSFER: ASSEMBLY"/>
    <property type="match status" value="1"/>
</dbReference>
<keyword evidence="2" id="KW-0547">Nucleotide-binding</keyword>
<dbReference type="InterPro" id="IPR025955">
    <property type="entry name" value="TraC/Conjuga_ATPase"/>
</dbReference>
<proteinExistence type="predicted"/>
<dbReference type="Gene3D" id="1.10.8.730">
    <property type="match status" value="1"/>
</dbReference>
<reference evidence="3" key="1">
    <citation type="submission" date="2016-10" db="EMBL/GenBank/DDBJ databases">
        <authorList>
            <person name="Varghese N."/>
            <person name="Submissions S."/>
        </authorList>
    </citation>
    <scope>NUCLEOTIDE SEQUENCE [LARGE SCALE GENOMIC DNA]</scope>
    <source>
        <strain evidence="3">Nm69</strain>
    </source>
</reference>
<evidence type="ECO:0000313" key="2">
    <source>
        <dbReference type="EMBL" id="SFK93647.1"/>
    </source>
</evidence>
<dbReference type="PANTHER" id="PTHR38467">
    <property type="match status" value="1"/>
</dbReference>
<dbReference type="Gene3D" id="3.40.50.300">
    <property type="entry name" value="P-loop containing nucleotide triphosphate hydrolases"/>
    <property type="match status" value="1"/>
</dbReference>
<dbReference type="STRING" id="52441.SAMN05216302_102184"/>
<dbReference type="AlphaFoldDB" id="A0A1I4DMU4"/>
<dbReference type="EMBL" id="FOSP01000021">
    <property type="protein sequence ID" value="SFK93647.1"/>
    <property type="molecule type" value="Genomic_DNA"/>
</dbReference>
<dbReference type="SUPFAM" id="SSF52540">
    <property type="entry name" value="P-loop containing nucleoside triphosphate hydrolases"/>
    <property type="match status" value="1"/>
</dbReference>
<dbReference type="Proteomes" id="UP000199533">
    <property type="component" value="Unassembled WGS sequence"/>
</dbReference>
<dbReference type="InterPro" id="IPR014117">
    <property type="entry name" value="TraC-F-type"/>
</dbReference>
<dbReference type="Pfam" id="PF11130">
    <property type="entry name" value="TraC_F_IV"/>
    <property type="match status" value="1"/>
</dbReference>
<accession>A0A1I4DMU4</accession>
<dbReference type="GO" id="GO:0005524">
    <property type="term" value="F:ATP binding"/>
    <property type="evidence" value="ECO:0007669"/>
    <property type="project" value="UniProtKB-KW"/>
</dbReference>
<feature type="domain" description="TraG P-loop" evidence="1">
    <location>
        <begin position="481"/>
        <end position="847"/>
    </location>
</feature>
<keyword evidence="3" id="KW-1185">Reference proteome</keyword>
<dbReference type="OrthoDB" id="9816422at2"/>
<dbReference type="InterPro" id="IPR027417">
    <property type="entry name" value="P-loop_NTPase"/>
</dbReference>
<gene>
    <name evidence="2" type="ORF">SAMN05216302_102184</name>
</gene>
<dbReference type="Pfam" id="PF19044">
    <property type="entry name" value="P-loop_TraG"/>
    <property type="match status" value="1"/>
</dbReference>
<dbReference type="RefSeq" id="WP_090700846.1">
    <property type="nucleotide sequence ID" value="NZ_FOSP01000021.1"/>
</dbReference>